<dbReference type="Proteomes" id="UP000317715">
    <property type="component" value="Unassembled WGS sequence"/>
</dbReference>
<name>A0A4Y3N8C6_PAEAU</name>
<proteinExistence type="predicted"/>
<accession>A0A4Y3N8C6</accession>
<dbReference type="AlphaFoldDB" id="A0A4Y3N8C6"/>
<evidence type="ECO:0000313" key="2">
    <source>
        <dbReference type="EMBL" id="GEB17477.1"/>
    </source>
</evidence>
<gene>
    <name evidence="2" type="ORF">AAU01_02320</name>
</gene>
<sequence>MAATSPALTSSTPLGMAVTMTKTQASPMTLAMTCCEPRLILTTEISLETLASPKTVHFAQRTPLHTFRLHEPVDMQNSRNHSEADQQGINSTHWAHQ</sequence>
<feature type="region of interest" description="Disordered" evidence="1">
    <location>
        <begin position="73"/>
        <end position="97"/>
    </location>
</feature>
<keyword evidence="3" id="KW-1185">Reference proteome</keyword>
<organism evidence="2 3">
    <name type="scientific">Paenarthrobacter aurescens</name>
    <name type="common">Arthrobacter aurescens</name>
    <dbReference type="NCBI Taxonomy" id="43663"/>
    <lineage>
        <taxon>Bacteria</taxon>
        <taxon>Bacillati</taxon>
        <taxon>Actinomycetota</taxon>
        <taxon>Actinomycetes</taxon>
        <taxon>Micrococcales</taxon>
        <taxon>Micrococcaceae</taxon>
        <taxon>Paenarthrobacter</taxon>
    </lineage>
</organism>
<feature type="compositionally biased region" description="Polar residues" evidence="1">
    <location>
        <begin position="75"/>
        <end position="97"/>
    </location>
</feature>
<reference evidence="2 3" key="1">
    <citation type="submission" date="2019-06" db="EMBL/GenBank/DDBJ databases">
        <title>Whole genome shotgun sequence of Paenarthrobacter aurescens NBRC 12136.</title>
        <authorList>
            <person name="Hosoyama A."/>
            <person name="Uohara A."/>
            <person name="Ohji S."/>
            <person name="Ichikawa N."/>
        </authorList>
    </citation>
    <scope>NUCLEOTIDE SEQUENCE [LARGE SCALE GENOMIC DNA]</scope>
    <source>
        <strain evidence="2 3">NBRC 12136</strain>
    </source>
</reference>
<evidence type="ECO:0000313" key="3">
    <source>
        <dbReference type="Proteomes" id="UP000317715"/>
    </source>
</evidence>
<evidence type="ECO:0000256" key="1">
    <source>
        <dbReference type="SAM" id="MobiDB-lite"/>
    </source>
</evidence>
<dbReference type="EMBL" id="BJMD01000001">
    <property type="protein sequence ID" value="GEB17477.1"/>
    <property type="molecule type" value="Genomic_DNA"/>
</dbReference>
<protein>
    <submittedName>
        <fullName evidence="2">Uncharacterized protein</fullName>
    </submittedName>
</protein>
<comment type="caution">
    <text evidence="2">The sequence shown here is derived from an EMBL/GenBank/DDBJ whole genome shotgun (WGS) entry which is preliminary data.</text>
</comment>